<organism evidence="1">
    <name type="scientific">marine sediment metagenome</name>
    <dbReference type="NCBI Taxonomy" id="412755"/>
    <lineage>
        <taxon>unclassified sequences</taxon>
        <taxon>metagenomes</taxon>
        <taxon>ecological metagenomes</taxon>
    </lineage>
</organism>
<name>A0A0F9A0Z8_9ZZZZ</name>
<reference evidence="1" key="1">
    <citation type="journal article" date="2015" name="Nature">
        <title>Complex archaea that bridge the gap between prokaryotes and eukaryotes.</title>
        <authorList>
            <person name="Spang A."/>
            <person name="Saw J.H."/>
            <person name="Jorgensen S.L."/>
            <person name="Zaremba-Niedzwiedzka K."/>
            <person name="Martijn J."/>
            <person name="Lind A.E."/>
            <person name="van Eijk R."/>
            <person name="Schleper C."/>
            <person name="Guy L."/>
            <person name="Ettema T.J."/>
        </authorList>
    </citation>
    <scope>NUCLEOTIDE SEQUENCE</scope>
</reference>
<protein>
    <recommendedName>
        <fullName evidence="2">NAD(P)-binding domain-containing protein</fullName>
    </recommendedName>
</protein>
<dbReference type="AlphaFoldDB" id="A0A0F9A0Z8"/>
<gene>
    <name evidence="1" type="ORF">LCGC14_2905390</name>
</gene>
<dbReference type="Gene3D" id="3.90.25.10">
    <property type="entry name" value="UDP-galactose 4-epimerase, domain 1"/>
    <property type="match status" value="1"/>
</dbReference>
<dbReference type="Gene3D" id="3.40.50.720">
    <property type="entry name" value="NAD(P)-binding Rossmann-like Domain"/>
    <property type="match status" value="1"/>
</dbReference>
<dbReference type="EMBL" id="LAZR01057324">
    <property type="protein sequence ID" value="KKK72289.1"/>
    <property type="molecule type" value="Genomic_DNA"/>
</dbReference>
<sequence>DASKAKKDLGWEPKTTFVELVEMMVEADLRRLKDG</sequence>
<evidence type="ECO:0008006" key="2">
    <source>
        <dbReference type="Google" id="ProtNLM"/>
    </source>
</evidence>
<accession>A0A0F9A0Z8</accession>
<feature type="non-terminal residue" evidence="1">
    <location>
        <position position="1"/>
    </location>
</feature>
<comment type="caution">
    <text evidence="1">The sequence shown here is derived from an EMBL/GenBank/DDBJ whole genome shotgun (WGS) entry which is preliminary data.</text>
</comment>
<evidence type="ECO:0000313" key="1">
    <source>
        <dbReference type="EMBL" id="KKK72289.1"/>
    </source>
</evidence>
<proteinExistence type="predicted"/>